<comment type="caution">
    <text evidence="1">The sequence shown here is derived from an EMBL/GenBank/DDBJ whole genome shotgun (WGS) entry which is preliminary data.</text>
</comment>
<organism evidence="1 2">
    <name type="scientific">Brachionus plicatilis</name>
    <name type="common">Marine rotifer</name>
    <name type="synonym">Brachionus muelleri</name>
    <dbReference type="NCBI Taxonomy" id="10195"/>
    <lineage>
        <taxon>Eukaryota</taxon>
        <taxon>Metazoa</taxon>
        <taxon>Spiralia</taxon>
        <taxon>Gnathifera</taxon>
        <taxon>Rotifera</taxon>
        <taxon>Eurotatoria</taxon>
        <taxon>Monogononta</taxon>
        <taxon>Pseudotrocha</taxon>
        <taxon>Ploima</taxon>
        <taxon>Brachionidae</taxon>
        <taxon>Brachionus</taxon>
    </lineage>
</organism>
<dbReference type="Proteomes" id="UP000276133">
    <property type="component" value="Unassembled WGS sequence"/>
</dbReference>
<proteinExistence type="predicted"/>
<protein>
    <submittedName>
        <fullName evidence="1">Uncharacterized protein</fullName>
    </submittedName>
</protein>
<gene>
    <name evidence="1" type="ORF">BpHYR1_035202</name>
</gene>
<dbReference type="AlphaFoldDB" id="A0A3M7T9E5"/>
<evidence type="ECO:0000313" key="1">
    <source>
        <dbReference type="EMBL" id="RNA44609.1"/>
    </source>
</evidence>
<dbReference type="EMBL" id="REGN01000082">
    <property type="protein sequence ID" value="RNA44609.1"/>
    <property type="molecule type" value="Genomic_DNA"/>
</dbReference>
<name>A0A3M7T9E5_BRAPC</name>
<accession>A0A3M7T9E5</accession>
<sequence>MLNIQESRFHQKKNIESEEALCNMDDKILLKCLIANCKLIFRLNKSQSSLQIDKQTITHKAITQKKCFFRSELFIDLYNFYMIKYGIYRMNFNKMFVLLIRNQSQVMISDAIIPRSVLKF</sequence>
<keyword evidence="2" id="KW-1185">Reference proteome</keyword>
<reference evidence="1 2" key="1">
    <citation type="journal article" date="2018" name="Sci. Rep.">
        <title>Genomic signatures of local adaptation to the degree of environmental predictability in rotifers.</title>
        <authorList>
            <person name="Franch-Gras L."/>
            <person name="Hahn C."/>
            <person name="Garcia-Roger E.M."/>
            <person name="Carmona M.J."/>
            <person name="Serra M."/>
            <person name="Gomez A."/>
        </authorList>
    </citation>
    <scope>NUCLEOTIDE SEQUENCE [LARGE SCALE GENOMIC DNA]</scope>
    <source>
        <strain evidence="1">HYR1</strain>
    </source>
</reference>
<evidence type="ECO:0000313" key="2">
    <source>
        <dbReference type="Proteomes" id="UP000276133"/>
    </source>
</evidence>